<dbReference type="SMART" id="SM00507">
    <property type="entry name" value="HNHc"/>
    <property type="match status" value="1"/>
</dbReference>
<dbReference type="InterPro" id="IPR003615">
    <property type="entry name" value="HNH_nuc"/>
</dbReference>
<gene>
    <name evidence="2" type="ORF">BKA15_001741</name>
</gene>
<feature type="domain" description="HNH nuclease" evidence="1">
    <location>
        <begin position="366"/>
        <end position="418"/>
    </location>
</feature>
<evidence type="ECO:0000259" key="1">
    <source>
        <dbReference type="SMART" id="SM00507"/>
    </source>
</evidence>
<organism evidence="2 3">
    <name type="scientific">Microlunatus parietis</name>
    <dbReference type="NCBI Taxonomy" id="682979"/>
    <lineage>
        <taxon>Bacteria</taxon>
        <taxon>Bacillati</taxon>
        <taxon>Actinomycetota</taxon>
        <taxon>Actinomycetes</taxon>
        <taxon>Propionibacteriales</taxon>
        <taxon>Propionibacteriaceae</taxon>
        <taxon>Microlunatus</taxon>
    </lineage>
</organism>
<dbReference type="CDD" id="cd00085">
    <property type="entry name" value="HNHc"/>
    <property type="match status" value="1"/>
</dbReference>
<sequence length="481" mass="52439">MTTTTLDAATPVGAAVRELRTSVAGLVAAVRQGGLDHHGPEGLVDLLDQVETVRNQLLSVDAELIAACRDAGVPERECQRSMAKVLERRFLLGPAEAGRRVRAAEAVGPRTSMTGLPLPRLRPVIGEAMTVGAINGEQIVIMNQTLEQLETAKVDPVEVEVIEAELVEHCATFGPKELRNLAQRYLDACDPDGTEPDEQLNQDRRFFRMRSTPSGAVIGEFRLTPETAVKVRAVLEPLAHPRLDNAAGVGAVDLRNHGQRLHDAVDEVFARMLRTGDVPEHGGLPASVLVTVDLDTLLAHTEAATACPEPAARRARRGHGTASDGTVLSIAEILRLADEAEIYPTVLNHHGIPIDLGHTRRLASKNQTIALYARDGGCSFPGCDRAPEWCERHHVIRWADGGLTILSNLTLLCAYHHRNFLNRGWEVRINLDGLPEWIPPKYVDRDQKPLINNRILARIRQHPLPAFVRQGDGPGPASPVA</sequence>
<name>A0A7Y9LA91_9ACTN</name>
<comment type="caution">
    <text evidence="2">The sequence shown here is derived from an EMBL/GenBank/DDBJ whole genome shotgun (WGS) entry which is preliminary data.</text>
</comment>
<dbReference type="InterPro" id="IPR003870">
    <property type="entry name" value="DUF222"/>
</dbReference>
<dbReference type="AlphaFoldDB" id="A0A7Y9LA91"/>
<evidence type="ECO:0000313" key="3">
    <source>
        <dbReference type="Proteomes" id="UP000569914"/>
    </source>
</evidence>
<evidence type="ECO:0000313" key="2">
    <source>
        <dbReference type="EMBL" id="NYE70412.1"/>
    </source>
</evidence>
<proteinExistence type="predicted"/>
<accession>A0A7Y9LA91</accession>
<reference evidence="2 3" key="1">
    <citation type="submission" date="2020-07" db="EMBL/GenBank/DDBJ databases">
        <title>Sequencing the genomes of 1000 actinobacteria strains.</title>
        <authorList>
            <person name="Klenk H.-P."/>
        </authorList>
    </citation>
    <scope>NUCLEOTIDE SEQUENCE [LARGE SCALE GENOMIC DNA]</scope>
    <source>
        <strain evidence="2 3">DSM 22083</strain>
    </source>
</reference>
<dbReference type="Pfam" id="PF02720">
    <property type="entry name" value="DUF222"/>
    <property type="match status" value="1"/>
</dbReference>
<protein>
    <recommendedName>
        <fullName evidence="1">HNH nuclease domain-containing protein</fullName>
    </recommendedName>
</protein>
<dbReference type="RefSeq" id="WP_179749838.1">
    <property type="nucleotide sequence ID" value="NZ_JACCBU010000001.1"/>
</dbReference>
<dbReference type="EMBL" id="JACCBU010000001">
    <property type="protein sequence ID" value="NYE70412.1"/>
    <property type="molecule type" value="Genomic_DNA"/>
</dbReference>
<keyword evidence="3" id="KW-1185">Reference proteome</keyword>
<dbReference type="Proteomes" id="UP000569914">
    <property type="component" value="Unassembled WGS sequence"/>
</dbReference>